<keyword evidence="3" id="KW-1185">Reference proteome</keyword>
<dbReference type="Proteomes" id="UP000789396">
    <property type="component" value="Unassembled WGS sequence"/>
</dbReference>
<organism evidence="2 3">
    <name type="scientific">Racocetra fulgida</name>
    <dbReference type="NCBI Taxonomy" id="60492"/>
    <lineage>
        <taxon>Eukaryota</taxon>
        <taxon>Fungi</taxon>
        <taxon>Fungi incertae sedis</taxon>
        <taxon>Mucoromycota</taxon>
        <taxon>Glomeromycotina</taxon>
        <taxon>Glomeromycetes</taxon>
        <taxon>Diversisporales</taxon>
        <taxon>Gigasporaceae</taxon>
        <taxon>Racocetra</taxon>
    </lineage>
</organism>
<dbReference type="EMBL" id="CAJVPZ010016474">
    <property type="protein sequence ID" value="CAG8673717.1"/>
    <property type="molecule type" value="Genomic_DNA"/>
</dbReference>
<evidence type="ECO:0000313" key="3">
    <source>
        <dbReference type="Proteomes" id="UP000789396"/>
    </source>
</evidence>
<feature type="compositionally biased region" description="Basic residues" evidence="1">
    <location>
        <begin position="221"/>
        <end position="236"/>
    </location>
</feature>
<evidence type="ECO:0000256" key="1">
    <source>
        <dbReference type="SAM" id="MobiDB-lite"/>
    </source>
</evidence>
<name>A0A9N9EC16_9GLOM</name>
<sequence length="243" mass="27293">MISTTTDDARFEIINYINSIFHTWQKNTQHISELKSSLGQYFDNLSIEVNKDKAVDSIKAAVELMDDLWKKAHPTLKRAASIGIQIKFSNLVEVLSDEKHMELEENDDENNGNSKPVTLPISKPMKPQDRQLRSTTVHSRSTANEPTTTSTSDGEENEEETSRTPPPVLPKRVKRKIIVSSSEEEQEVEQPSNRKNRSSRARSSQTTSSRSTMNTPQLSGGKRKGTIPTASRKKQPKVSEKSS</sequence>
<dbReference type="OrthoDB" id="2489317at2759"/>
<gene>
    <name evidence="2" type="ORF">RFULGI_LOCUS9332</name>
</gene>
<evidence type="ECO:0000313" key="2">
    <source>
        <dbReference type="EMBL" id="CAG8673717.1"/>
    </source>
</evidence>
<feature type="compositionally biased region" description="Low complexity" evidence="1">
    <location>
        <begin position="201"/>
        <end position="212"/>
    </location>
</feature>
<feature type="region of interest" description="Disordered" evidence="1">
    <location>
        <begin position="102"/>
        <end position="243"/>
    </location>
</feature>
<comment type="caution">
    <text evidence="2">The sequence shown here is derived from an EMBL/GenBank/DDBJ whole genome shotgun (WGS) entry which is preliminary data.</text>
</comment>
<dbReference type="AlphaFoldDB" id="A0A9N9EC16"/>
<reference evidence="2" key="1">
    <citation type="submission" date="2021-06" db="EMBL/GenBank/DDBJ databases">
        <authorList>
            <person name="Kallberg Y."/>
            <person name="Tangrot J."/>
            <person name="Rosling A."/>
        </authorList>
    </citation>
    <scope>NUCLEOTIDE SEQUENCE</scope>
    <source>
        <strain evidence="2">IN212</strain>
    </source>
</reference>
<feature type="compositionally biased region" description="Polar residues" evidence="1">
    <location>
        <begin position="133"/>
        <end position="152"/>
    </location>
</feature>
<accession>A0A9N9EC16</accession>
<proteinExistence type="predicted"/>
<protein>
    <submittedName>
        <fullName evidence="2">6164_t:CDS:1</fullName>
    </submittedName>
</protein>